<evidence type="ECO:0000256" key="19">
    <source>
        <dbReference type="ARBA" id="ARBA00045957"/>
    </source>
</evidence>
<protein>
    <recommendedName>
        <fullName evidence="34">Flavin-containing monooxygenase</fullName>
        <ecNumber evidence="34">1.-.-.-</ecNumber>
    </recommendedName>
</protein>
<evidence type="ECO:0000256" key="7">
    <source>
        <dbReference type="ARBA" id="ARBA00022630"/>
    </source>
</evidence>
<evidence type="ECO:0000256" key="13">
    <source>
        <dbReference type="ARBA" id="ARBA00022989"/>
    </source>
</evidence>
<comment type="catalytic activity">
    <reaction evidence="28">
        <text>octan-3-one + NADPH + O2 + H(+) = ethyl hexanoate + NADP(+) + H2O</text>
        <dbReference type="Rhea" id="RHEA:54856"/>
        <dbReference type="ChEBI" id="CHEBI:15377"/>
        <dbReference type="ChEBI" id="CHEBI:15378"/>
        <dbReference type="ChEBI" id="CHEBI:15379"/>
        <dbReference type="ChEBI" id="CHEBI:57783"/>
        <dbReference type="ChEBI" id="CHEBI:58349"/>
        <dbReference type="ChEBI" id="CHEBI:80946"/>
        <dbReference type="ChEBI" id="CHEBI:86055"/>
    </reaction>
    <physiologicalReaction direction="left-to-right" evidence="28">
        <dbReference type="Rhea" id="RHEA:54857"/>
    </physiologicalReaction>
</comment>
<dbReference type="PANTHER" id="PTHR23023">
    <property type="entry name" value="DIMETHYLANILINE MONOOXYGENASE"/>
    <property type="match status" value="1"/>
</dbReference>
<evidence type="ECO:0000256" key="29">
    <source>
        <dbReference type="ARBA" id="ARBA00048989"/>
    </source>
</evidence>
<dbReference type="EMBL" id="OC927145">
    <property type="protein sequence ID" value="CAD7657067.1"/>
    <property type="molecule type" value="Genomic_DNA"/>
</dbReference>
<dbReference type="InterPro" id="IPR002257">
    <property type="entry name" value="Flavin_mOase_5"/>
</dbReference>
<comment type="catalytic activity">
    <reaction evidence="26">
        <text>hypotaurine + NADPH + O2 + H(+) = taurine + NADP(+) + H2O</text>
        <dbReference type="Rhea" id="RHEA:69819"/>
        <dbReference type="ChEBI" id="CHEBI:15377"/>
        <dbReference type="ChEBI" id="CHEBI:15378"/>
        <dbReference type="ChEBI" id="CHEBI:15379"/>
        <dbReference type="ChEBI" id="CHEBI:57783"/>
        <dbReference type="ChEBI" id="CHEBI:57853"/>
        <dbReference type="ChEBI" id="CHEBI:58349"/>
        <dbReference type="ChEBI" id="CHEBI:507393"/>
        <dbReference type="EC" id="1.14.13.8"/>
    </reaction>
    <physiologicalReaction direction="left-to-right" evidence="26">
        <dbReference type="Rhea" id="RHEA:69820"/>
    </physiologicalReaction>
</comment>
<dbReference type="AlphaFoldDB" id="A0A7R9MBC8"/>
<comment type="function">
    <text evidence="18">Acts as a Baeyer-Villiger monooxygenase on a broad range of substrates. Catalyzes the insertion of an oxygen atom into a carbon-carbon bond adjacent to a carbonyl, which converts ketones to esters. Active on diverse carbonyl compounds, whereas soft nucleophiles are mostly non- or poorly reactive. In contrast with other forms of FMO it is non- or poorly active on 'classical' substrates such as drugs, pesticides, and dietary components containing soft nucleophilic heteroatoms. Able to oxidize drug molecules bearing a carbonyl group on an aliphatic chain, such as nabumetone and pentoxifylline. Also, in the absence of substrates, shows slow but yet significant NADPH oxidase activity. Acts as a positive modulator of cholesterol biosynthesis as well as glucose homeostasis, promoting metabolic aging via pleiotropic effects.</text>
</comment>
<dbReference type="GO" id="GO:0005789">
    <property type="term" value="C:endoplasmic reticulum membrane"/>
    <property type="evidence" value="ECO:0007669"/>
    <property type="project" value="UniProtKB-SubCell"/>
</dbReference>
<evidence type="ECO:0000256" key="31">
    <source>
        <dbReference type="ARBA" id="ARBA00049443"/>
    </source>
</evidence>
<evidence type="ECO:0000256" key="4">
    <source>
        <dbReference type="ARBA" id="ARBA00009183"/>
    </source>
</evidence>
<evidence type="ECO:0000256" key="25">
    <source>
        <dbReference type="ARBA" id="ARBA00047977"/>
    </source>
</evidence>
<evidence type="ECO:0000256" key="16">
    <source>
        <dbReference type="ARBA" id="ARBA00023098"/>
    </source>
</evidence>
<keyword evidence="12 33" id="KW-0521">NADP</keyword>
<evidence type="ECO:0000256" key="14">
    <source>
        <dbReference type="ARBA" id="ARBA00023002"/>
    </source>
</evidence>
<comment type="catalytic activity">
    <reaction evidence="22">
        <text>heptan-2-one + NADPH + O2 + H(+) = pentyl acetate + NADP(+) + H2O</text>
        <dbReference type="Rhea" id="RHEA:54836"/>
        <dbReference type="ChEBI" id="CHEBI:5672"/>
        <dbReference type="ChEBI" id="CHEBI:15377"/>
        <dbReference type="ChEBI" id="CHEBI:15378"/>
        <dbReference type="ChEBI" id="CHEBI:15379"/>
        <dbReference type="ChEBI" id="CHEBI:57783"/>
        <dbReference type="ChEBI" id="CHEBI:58349"/>
        <dbReference type="ChEBI" id="CHEBI:87362"/>
    </reaction>
    <physiologicalReaction direction="left-to-right" evidence="22">
        <dbReference type="Rhea" id="RHEA:54837"/>
    </physiologicalReaction>
</comment>
<keyword evidence="17 33" id="KW-0472">Membrane</keyword>
<evidence type="ECO:0000256" key="6">
    <source>
        <dbReference type="ARBA" id="ARBA00022553"/>
    </source>
</evidence>
<evidence type="ECO:0000256" key="3">
    <source>
        <dbReference type="ARBA" id="ARBA00004524"/>
    </source>
</evidence>
<comment type="similarity">
    <text evidence="4 33 34">Belongs to the FMO family.</text>
</comment>
<comment type="catalytic activity">
    <reaction evidence="21">
        <text>hexan-3-one + NADPH + O2 + H(+) = propyl propanoate + NADP(+) + H2O</text>
        <dbReference type="Rhea" id="RHEA:54848"/>
        <dbReference type="ChEBI" id="CHEBI:15377"/>
        <dbReference type="ChEBI" id="CHEBI:15378"/>
        <dbReference type="ChEBI" id="CHEBI:15379"/>
        <dbReference type="ChEBI" id="CHEBI:57783"/>
        <dbReference type="ChEBI" id="CHEBI:58349"/>
        <dbReference type="ChEBI" id="CHEBI:89828"/>
        <dbReference type="ChEBI" id="CHEBI:89891"/>
    </reaction>
    <physiologicalReaction direction="left-to-right" evidence="21">
        <dbReference type="Rhea" id="RHEA:54849"/>
    </physiologicalReaction>
</comment>
<evidence type="ECO:0000256" key="18">
    <source>
        <dbReference type="ARBA" id="ARBA00045722"/>
    </source>
</evidence>
<dbReference type="PRINTS" id="PR00370">
    <property type="entry name" value="FMOXYGENASE"/>
</dbReference>
<evidence type="ECO:0000256" key="30">
    <source>
        <dbReference type="ARBA" id="ARBA00048990"/>
    </source>
</evidence>
<evidence type="ECO:0000256" key="15">
    <source>
        <dbReference type="ARBA" id="ARBA00023033"/>
    </source>
</evidence>
<evidence type="ECO:0000256" key="9">
    <source>
        <dbReference type="ARBA" id="ARBA00022824"/>
    </source>
</evidence>
<dbReference type="OrthoDB" id="66881at2759"/>
<dbReference type="Gene3D" id="3.50.50.60">
    <property type="entry name" value="FAD/NAD(P)-binding domain"/>
    <property type="match status" value="3"/>
</dbReference>
<evidence type="ECO:0000256" key="12">
    <source>
        <dbReference type="ARBA" id="ARBA00022857"/>
    </source>
</evidence>
<comment type="catalytic activity">
    <reaction evidence="23">
        <text>sulcatone + NADPH + O2 + H(+) = 4-methylpent-3-en-1-yl acetate + NADP(+) + H2O</text>
        <dbReference type="Rhea" id="RHEA:54864"/>
        <dbReference type="ChEBI" id="CHEBI:15377"/>
        <dbReference type="ChEBI" id="CHEBI:15378"/>
        <dbReference type="ChEBI" id="CHEBI:15379"/>
        <dbReference type="ChEBI" id="CHEBI:16310"/>
        <dbReference type="ChEBI" id="CHEBI:57783"/>
        <dbReference type="ChEBI" id="CHEBI:58349"/>
        <dbReference type="ChEBI" id="CHEBI:138373"/>
    </reaction>
    <physiologicalReaction direction="left-to-right" evidence="23">
        <dbReference type="Rhea" id="RHEA:54865"/>
    </physiologicalReaction>
</comment>
<dbReference type="InterPro" id="IPR036188">
    <property type="entry name" value="FAD/NAD-bd_sf"/>
</dbReference>
<evidence type="ECO:0000256" key="5">
    <source>
        <dbReference type="ARBA" id="ARBA00022481"/>
    </source>
</evidence>
<evidence type="ECO:0000256" key="27">
    <source>
        <dbReference type="ARBA" id="ARBA00048088"/>
    </source>
</evidence>
<name>A0A7R9MBC8_9ACAR</name>
<dbReference type="PROSITE" id="PS51257">
    <property type="entry name" value="PROKAR_LIPOPROTEIN"/>
    <property type="match status" value="1"/>
</dbReference>
<comment type="catalytic activity">
    <reaction evidence="25">
        <text>hexan-3-one + NADPH + O2 + H(+) = ethyl butanoate + NADP(+) + H2O</text>
        <dbReference type="Rhea" id="RHEA:54844"/>
        <dbReference type="ChEBI" id="CHEBI:15377"/>
        <dbReference type="ChEBI" id="CHEBI:15378"/>
        <dbReference type="ChEBI" id="CHEBI:15379"/>
        <dbReference type="ChEBI" id="CHEBI:57783"/>
        <dbReference type="ChEBI" id="CHEBI:58349"/>
        <dbReference type="ChEBI" id="CHEBI:88764"/>
        <dbReference type="ChEBI" id="CHEBI:89891"/>
    </reaction>
    <physiologicalReaction direction="left-to-right" evidence="25">
        <dbReference type="Rhea" id="RHEA:54845"/>
    </physiologicalReaction>
</comment>
<comment type="cofactor">
    <cofactor evidence="1 33 34">
        <name>FAD</name>
        <dbReference type="ChEBI" id="CHEBI:57692"/>
    </cofactor>
</comment>
<evidence type="ECO:0000256" key="24">
    <source>
        <dbReference type="ARBA" id="ARBA00047864"/>
    </source>
</evidence>
<evidence type="ECO:0000256" key="11">
    <source>
        <dbReference type="ARBA" id="ARBA00022848"/>
    </source>
</evidence>
<dbReference type="EC" id="1.-.-.-" evidence="34"/>
<reference evidence="36" key="1">
    <citation type="submission" date="2020-11" db="EMBL/GenBank/DDBJ databases">
        <authorList>
            <person name="Tran Van P."/>
        </authorList>
    </citation>
    <scope>NUCLEOTIDE SEQUENCE</scope>
</reference>
<dbReference type="FunFam" id="3.50.50.60:FF:000159">
    <property type="entry name" value="Dimethylaniline monooxygenase [N-oxide-forming]"/>
    <property type="match status" value="1"/>
</dbReference>
<feature type="transmembrane region" description="Helical" evidence="35">
    <location>
        <begin position="534"/>
        <end position="553"/>
    </location>
</feature>
<evidence type="ECO:0000256" key="1">
    <source>
        <dbReference type="ARBA" id="ARBA00001974"/>
    </source>
</evidence>
<evidence type="ECO:0000256" key="35">
    <source>
        <dbReference type="SAM" id="Phobius"/>
    </source>
</evidence>
<keyword evidence="14 33" id="KW-0560">Oxidoreductase</keyword>
<comment type="catalytic activity">
    <reaction evidence="30">
        <text>heptan-4-one + NADPH + O2 + H(+) = propyl butanoate + NADP(+) + H2O</text>
        <dbReference type="Rhea" id="RHEA:54852"/>
        <dbReference type="ChEBI" id="CHEBI:15377"/>
        <dbReference type="ChEBI" id="CHEBI:15378"/>
        <dbReference type="ChEBI" id="CHEBI:15379"/>
        <dbReference type="ChEBI" id="CHEBI:57783"/>
        <dbReference type="ChEBI" id="CHEBI:58349"/>
        <dbReference type="ChEBI" id="CHEBI:89484"/>
        <dbReference type="ChEBI" id="CHEBI:89719"/>
    </reaction>
    <physiologicalReaction direction="left-to-right" evidence="30">
        <dbReference type="Rhea" id="RHEA:54853"/>
    </physiologicalReaction>
</comment>
<keyword evidence="37" id="KW-1185">Reference proteome</keyword>
<dbReference type="GO" id="GO:0006629">
    <property type="term" value="P:lipid metabolic process"/>
    <property type="evidence" value="ECO:0007669"/>
    <property type="project" value="UniProtKB-KW"/>
</dbReference>
<evidence type="ECO:0000256" key="22">
    <source>
        <dbReference type="ARBA" id="ARBA00047574"/>
    </source>
</evidence>
<dbReference type="Pfam" id="PF00743">
    <property type="entry name" value="FMO-like"/>
    <property type="match status" value="2"/>
</dbReference>
<evidence type="ECO:0000256" key="2">
    <source>
        <dbReference type="ARBA" id="ARBA00004389"/>
    </source>
</evidence>
<comment type="catalytic activity">
    <reaction evidence="20">
        <text>hypotaurine + NADH + O2 + H(+) = taurine + NAD(+) + H2O</text>
        <dbReference type="Rhea" id="RHEA:74111"/>
        <dbReference type="ChEBI" id="CHEBI:15377"/>
        <dbReference type="ChEBI" id="CHEBI:15378"/>
        <dbReference type="ChEBI" id="CHEBI:15379"/>
        <dbReference type="ChEBI" id="CHEBI:57540"/>
        <dbReference type="ChEBI" id="CHEBI:57853"/>
        <dbReference type="ChEBI" id="CHEBI:57945"/>
        <dbReference type="ChEBI" id="CHEBI:507393"/>
        <dbReference type="EC" id="1.14.13.8"/>
    </reaction>
    <physiologicalReaction direction="left-to-right" evidence="20">
        <dbReference type="Rhea" id="RHEA:74112"/>
    </physiologicalReaction>
</comment>
<comment type="catalytic activity">
    <reaction evidence="31">
        <text>N,N-dimethylaniline + NADPH + O2 + H(+) = N,N-dimethylaniline N-oxide + NADP(+) + H2O</text>
        <dbReference type="Rhea" id="RHEA:24468"/>
        <dbReference type="ChEBI" id="CHEBI:15377"/>
        <dbReference type="ChEBI" id="CHEBI:15378"/>
        <dbReference type="ChEBI" id="CHEBI:15379"/>
        <dbReference type="ChEBI" id="CHEBI:16269"/>
        <dbReference type="ChEBI" id="CHEBI:17735"/>
        <dbReference type="ChEBI" id="CHEBI:57783"/>
        <dbReference type="ChEBI" id="CHEBI:58349"/>
        <dbReference type="EC" id="1.14.13.8"/>
    </reaction>
    <physiologicalReaction direction="left-to-right" evidence="31">
        <dbReference type="Rhea" id="RHEA:24469"/>
    </physiologicalReaction>
</comment>
<keyword evidence="8 35" id="KW-0812">Transmembrane</keyword>
<keyword evidence="13 35" id="KW-1133">Transmembrane helix</keyword>
<comment type="catalytic activity">
    <reaction evidence="32">
        <text>octan-3-one + NADPH + O2 + H(+) = pentyl propanoate + NADP(+) + H2O</text>
        <dbReference type="Rhea" id="RHEA:54840"/>
        <dbReference type="ChEBI" id="CHEBI:15377"/>
        <dbReference type="ChEBI" id="CHEBI:15378"/>
        <dbReference type="ChEBI" id="CHEBI:15379"/>
        <dbReference type="ChEBI" id="CHEBI:57783"/>
        <dbReference type="ChEBI" id="CHEBI:58349"/>
        <dbReference type="ChEBI" id="CHEBI:80946"/>
        <dbReference type="ChEBI" id="CHEBI:87373"/>
    </reaction>
    <physiologicalReaction direction="left-to-right" evidence="32">
        <dbReference type="Rhea" id="RHEA:54841"/>
    </physiologicalReaction>
</comment>
<evidence type="ECO:0000256" key="28">
    <source>
        <dbReference type="ARBA" id="ARBA00048459"/>
    </source>
</evidence>
<dbReference type="GO" id="GO:0034899">
    <property type="term" value="F:trimethylamine monooxygenase activity"/>
    <property type="evidence" value="ECO:0007669"/>
    <property type="project" value="UniProtKB-EC"/>
</dbReference>
<keyword evidence="9 33" id="KW-0256">Endoplasmic reticulum</keyword>
<sequence length="557" mass="62938">MSGNKIRIGIIGGGASGATACKACLEEGFDVVVFERSTYTGGLWRYHDEDVDGVASVAKSTIINSSKEMSAFSDFPPPKDKEMSAFSDFPPPKEFPNYMHNSKMVKYFDLYGDKFGYEKYVRFRHDIIKLEPNGDYESTGRWKITAKDNNNAGKLTEHVFDGVMVCTGHHVTPQVPTFKDQHLFKGQVVHTHSYKKPDPYSDKKVVVVGIGNSAGDAAVELSTVSEKVYLSTRTGTWITYRVGHNGKPSDSTFLRRSKNVLQSLLPYDTVCSLAEKEANKRIDHEEYQLKPKHRYLSQHVFVNDALPNRILSGTVSVKPDIDRFTPNGVIFKSESQETPCDVVLLATGYKVSFPFISQSLIPVRNNQVELYKYMFSPKLAHPKTLAFISLIQPIGAILPIGEMQSRWFAQLMANKLKLPDRQTMSAEIETKKQLIRQRYYNSDRHTIQVDWINFMDELAAQVGVKPPLLKYFFTDPELWRALVFGPSVPYQYRLEGPHSWSGARDAILTVEDRIGAALKTRAPDSRKSRGTKSLLTFTRFVGLILLVIFAYLLNLIF</sequence>
<keyword evidence="6" id="KW-0597">Phosphoprotein</keyword>
<evidence type="ECO:0000256" key="34">
    <source>
        <dbReference type="RuleBase" id="RU361177"/>
    </source>
</evidence>
<evidence type="ECO:0000256" key="32">
    <source>
        <dbReference type="ARBA" id="ARBA00049475"/>
    </source>
</evidence>
<keyword evidence="7 33" id="KW-0285">Flavoprotein</keyword>
<evidence type="ECO:0000256" key="10">
    <source>
        <dbReference type="ARBA" id="ARBA00022827"/>
    </source>
</evidence>
<dbReference type="GO" id="GO:0004499">
    <property type="term" value="F:N,N-dimethylaniline monooxygenase activity"/>
    <property type="evidence" value="ECO:0007669"/>
    <property type="project" value="UniProtKB-UniRule"/>
</dbReference>
<evidence type="ECO:0000256" key="8">
    <source>
        <dbReference type="ARBA" id="ARBA00022692"/>
    </source>
</evidence>
<organism evidence="36">
    <name type="scientific">Oppiella nova</name>
    <dbReference type="NCBI Taxonomy" id="334625"/>
    <lineage>
        <taxon>Eukaryota</taxon>
        <taxon>Metazoa</taxon>
        <taxon>Ecdysozoa</taxon>
        <taxon>Arthropoda</taxon>
        <taxon>Chelicerata</taxon>
        <taxon>Arachnida</taxon>
        <taxon>Acari</taxon>
        <taxon>Acariformes</taxon>
        <taxon>Sarcoptiformes</taxon>
        <taxon>Oribatida</taxon>
        <taxon>Brachypylina</taxon>
        <taxon>Oppioidea</taxon>
        <taxon>Oppiidae</taxon>
        <taxon>Oppiella</taxon>
    </lineage>
</organism>
<dbReference type="GO" id="GO:0050660">
    <property type="term" value="F:flavin adenine dinucleotide binding"/>
    <property type="evidence" value="ECO:0007669"/>
    <property type="project" value="InterPro"/>
</dbReference>
<keyword evidence="5" id="KW-0488">Methylation</keyword>
<comment type="subcellular location">
    <subcellularLocation>
        <location evidence="2">Endoplasmic reticulum membrane</location>
        <topology evidence="2">Single-pass membrane protein</topology>
    </subcellularLocation>
    <subcellularLocation>
        <location evidence="3">Microsome membrane</location>
    </subcellularLocation>
</comment>
<proteinExistence type="inferred from homology"/>
<accession>A0A7R9MBC8</accession>
<evidence type="ECO:0000256" key="20">
    <source>
        <dbReference type="ARBA" id="ARBA00047338"/>
    </source>
</evidence>
<comment type="catalytic activity">
    <reaction evidence="29">
        <text>(2E)-geranial + NADPH + O2 + H(+) = (1E)-2,6-dimethylhepta-1,5-dien-1-yl formate + NADP(+) + H2O</text>
        <dbReference type="Rhea" id="RHEA:54860"/>
        <dbReference type="ChEBI" id="CHEBI:15377"/>
        <dbReference type="ChEBI" id="CHEBI:15378"/>
        <dbReference type="ChEBI" id="CHEBI:15379"/>
        <dbReference type="ChEBI" id="CHEBI:16980"/>
        <dbReference type="ChEBI" id="CHEBI:57783"/>
        <dbReference type="ChEBI" id="CHEBI:58349"/>
        <dbReference type="ChEBI" id="CHEBI:138375"/>
    </reaction>
    <physiologicalReaction direction="left-to-right" evidence="29">
        <dbReference type="Rhea" id="RHEA:54861"/>
    </physiologicalReaction>
</comment>
<dbReference type="Proteomes" id="UP000728032">
    <property type="component" value="Unassembled WGS sequence"/>
</dbReference>
<gene>
    <name evidence="36" type="ORF">ONB1V03_LOCUS13701</name>
</gene>
<evidence type="ECO:0000256" key="26">
    <source>
        <dbReference type="ARBA" id="ARBA00048041"/>
    </source>
</evidence>
<evidence type="ECO:0000256" key="23">
    <source>
        <dbReference type="ARBA" id="ARBA00047855"/>
    </source>
</evidence>
<keyword evidence="10 33" id="KW-0274">FAD</keyword>
<dbReference type="InterPro" id="IPR050346">
    <property type="entry name" value="FMO-like"/>
</dbReference>
<evidence type="ECO:0000313" key="37">
    <source>
        <dbReference type="Proteomes" id="UP000728032"/>
    </source>
</evidence>
<comment type="catalytic activity">
    <reaction evidence="24">
        <text>NADPH + O2 + H(+) = H2O2 + NADP(+)</text>
        <dbReference type="Rhea" id="RHEA:11260"/>
        <dbReference type="ChEBI" id="CHEBI:15378"/>
        <dbReference type="ChEBI" id="CHEBI:15379"/>
        <dbReference type="ChEBI" id="CHEBI:16240"/>
        <dbReference type="ChEBI" id="CHEBI:57783"/>
        <dbReference type="ChEBI" id="CHEBI:58349"/>
        <dbReference type="EC" id="1.6.3.1"/>
    </reaction>
    <physiologicalReaction direction="left-to-right" evidence="24">
        <dbReference type="Rhea" id="RHEA:11261"/>
    </physiologicalReaction>
</comment>
<dbReference type="GO" id="GO:0050661">
    <property type="term" value="F:NADP binding"/>
    <property type="evidence" value="ECO:0007669"/>
    <property type="project" value="InterPro"/>
</dbReference>
<dbReference type="SUPFAM" id="SSF51905">
    <property type="entry name" value="FAD/NAD(P)-binding domain"/>
    <property type="match status" value="2"/>
</dbReference>
<dbReference type="PRINTS" id="PR01125">
    <property type="entry name" value="FMOXYGENASE5"/>
</dbReference>
<dbReference type="InterPro" id="IPR020946">
    <property type="entry name" value="Flavin_mOase-like"/>
</dbReference>
<evidence type="ECO:0000256" key="33">
    <source>
        <dbReference type="PIRNR" id="PIRNR000332"/>
    </source>
</evidence>
<dbReference type="GO" id="GO:0016174">
    <property type="term" value="F:NAD(P)H oxidase H2O2-forming activity"/>
    <property type="evidence" value="ECO:0007669"/>
    <property type="project" value="UniProtKB-EC"/>
</dbReference>
<comment type="catalytic activity">
    <reaction evidence="27">
        <text>trimethylamine + NADPH + O2 = trimethylamine N-oxide + NADP(+) + H2O</text>
        <dbReference type="Rhea" id="RHEA:31979"/>
        <dbReference type="ChEBI" id="CHEBI:15377"/>
        <dbReference type="ChEBI" id="CHEBI:15379"/>
        <dbReference type="ChEBI" id="CHEBI:15724"/>
        <dbReference type="ChEBI" id="CHEBI:57783"/>
        <dbReference type="ChEBI" id="CHEBI:58349"/>
        <dbReference type="ChEBI" id="CHEBI:58389"/>
        <dbReference type="EC" id="1.14.13.148"/>
    </reaction>
    <physiologicalReaction direction="left-to-right" evidence="27">
        <dbReference type="Rhea" id="RHEA:31980"/>
    </physiologicalReaction>
</comment>
<keyword evidence="15 33" id="KW-0503">Monooxygenase</keyword>
<dbReference type="InterPro" id="IPR000960">
    <property type="entry name" value="Flavin_mOase"/>
</dbReference>
<evidence type="ECO:0000313" key="36">
    <source>
        <dbReference type="EMBL" id="CAD7657067.1"/>
    </source>
</evidence>
<dbReference type="PIRSF" id="PIRSF000332">
    <property type="entry name" value="FMO"/>
    <property type="match status" value="1"/>
</dbReference>
<keyword evidence="16" id="KW-0443">Lipid metabolism</keyword>
<evidence type="ECO:0000256" key="17">
    <source>
        <dbReference type="ARBA" id="ARBA00023136"/>
    </source>
</evidence>
<dbReference type="EMBL" id="CAJPVJ010012320">
    <property type="protein sequence ID" value="CAG2174254.1"/>
    <property type="molecule type" value="Genomic_DNA"/>
</dbReference>
<keyword evidence="11" id="KW-0492">Microsome</keyword>
<comment type="function">
    <text evidence="19">Broad spectrum monooxygenase that catalyzes the oxygenation of a wide variety of nitrogen- and sulfur-containing compounds including xenobiotics. Catalyzes the S-oxygenation of hypotaurine to produce taurine, an organic osmolyte involved in cell volume regulation as well as a variety of cytoprotective and developmental processes. In vitro, catalyzes the N-oxygenation of trimethylamine (TMA) to produce trimethylamine N-oxide (TMAO) and could therefore participate to the detoxification of this compound that is generated by the action of gut microbiota from dietary precursors such as choline, choline containing compounds, betaine or L-carnitine.</text>
</comment>
<evidence type="ECO:0000256" key="21">
    <source>
        <dbReference type="ARBA" id="ARBA00047426"/>
    </source>
</evidence>